<dbReference type="Pfam" id="PF08782">
    <property type="entry name" value="c-SKI_SMAD_bind"/>
    <property type="match status" value="1"/>
</dbReference>
<sequence length="312" mass="35448">MTEFVTPTIRTVLKTYQNSATNSLQGPGQSLPTQSPTSSLGTIIKKEPLSSPEPIDTVDPPPIPLRPPELPQPILTAPDPGRGELYQTELEGKPIGCFLLGGEMRLCLPQFLNNVLNDFSLDQINRIFDELRIFCSQCTPGQLMEFKAAKILPDDVKASGLITRTNAERLCSALLHRSEMRASNIDIPKGAISFKVYHRCFGKCDGICTPELYTTYLNPACIMCMECNLMFTPQKFVGHVHRQKENRTCHWGFDSRNWRDYLHVAFDADNREKYAKMLDEMRDLEQQERRDACLKRKVCPFRSLMLSVSMIR</sequence>
<dbReference type="FunFam" id="3.10.260.20:FF:000002">
    <property type="entry name" value="SKI-like oncogene a"/>
    <property type="match status" value="1"/>
</dbReference>
<dbReference type="Pfam" id="PF02437">
    <property type="entry name" value="Ski_Sno_DHD"/>
    <property type="match status" value="1"/>
</dbReference>
<dbReference type="GO" id="GO:0030514">
    <property type="term" value="P:negative regulation of BMP signaling pathway"/>
    <property type="evidence" value="ECO:0007669"/>
    <property type="project" value="TreeGrafter"/>
</dbReference>
<evidence type="ECO:0000256" key="1">
    <source>
        <dbReference type="ARBA" id="ARBA00009513"/>
    </source>
</evidence>
<reference evidence="4 5" key="1">
    <citation type="submission" date="2020-11" db="EMBL/GenBank/DDBJ databases">
        <authorList>
            <person name="Wallbank WR R."/>
            <person name="Pardo Diaz C."/>
            <person name="Kozak K."/>
            <person name="Martin S."/>
            <person name="Jiggins C."/>
            <person name="Moest M."/>
            <person name="Warren A I."/>
            <person name="Generalovic N T."/>
            <person name="Byers J.R.P. K."/>
            <person name="Montejo-Kovacevich G."/>
            <person name="Yen C E."/>
        </authorList>
    </citation>
    <scope>NUCLEOTIDE SEQUENCE [LARGE SCALE GENOMIC DNA]</scope>
</reference>
<feature type="domain" description="c-SKI SMAD4-binding" evidence="3">
    <location>
        <begin position="193"/>
        <end position="286"/>
    </location>
</feature>
<dbReference type="InterPro" id="IPR014890">
    <property type="entry name" value="c-SKI_SMAD4-bd_dom"/>
</dbReference>
<gene>
    <name evidence="4" type="ORF">HERILL_LOCUS2412</name>
</gene>
<dbReference type="Proteomes" id="UP000594454">
    <property type="component" value="Chromosome 1"/>
</dbReference>
<dbReference type="AlphaFoldDB" id="A0A7R8UE93"/>
<dbReference type="GO" id="GO:0005737">
    <property type="term" value="C:cytoplasm"/>
    <property type="evidence" value="ECO:0007669"/>
    <property type="project" value="TreeGrafter"/>
</dbReference>
<protein>
    <recommendedName>
        <fullName evidence="3">c-SKI SMAD4-binding domain-containing protein</fullName>
    </recommendedName>
</protein>
<dbReference type="InterPro" id="IPR009061">
    <property type="entry name" value="DNA-bd_dom_put_sf"/>
</dbReference>
<dbReference type="SMART" id="SM01046">
    <property type="entry name" value="c-SKI_SMAD_bind"/>
    <property type="match status" value="1"/>
</dbReference>
<dbReference type="InterPro" id="IPR037000">
    <property type="entry name" value="Ski_DNA-bd_sf"/>
</dbReference>
<evidence type="ECO:0000259" key="3">
    <source>
        <dbReference type="SMART" id="SM01046"/>
    </source>
</evidence>
<dbReference type="InterPro" id="IPR003380">
    <property type="entry name" value="SKI/SNO/DAC"/>
</dbReference>
<feature type="compositionally biased region" description="Pro residues" evidence="2">
    <location>
        <begin position="59"/>
        <end position="71"/>
    </location>
</feature>
<evidence type="ECO:0000256" key="2">
    <source>
        <dbReference type="SAM" id="MobiDB-lite"/>
    </source>
</evidence>
<dbReference type="GO" id="GO:0005667">
    <property type="term" value="C:transcription regulator complex"/>
    <property type="evidence" value="ECO:0007669"/>
    <property type="project" value="TreeGrafter"/>
</dbReference>
<dbReference type="EMBL" id="LR899009">
    <property type="protein sequence ID" value="CAD7079183.1"/>
    <property type="molecule type" value="Genomic_DNA"/>
</dbReference>
<keyword evidence="5" id="KW-1185">Reference proteome</keyword>
<comment type="similarity">
    <text evidence="1">Belongs to the SKI family.</text>
</comment>
<feature type="compositionally biased region" description="Polar residues" evidence="2">
    <location>
        <begin position="20"/>
        <end position="41"/>
    </location>
</feature>
<accession>A0A7R8UE93</accession>
<evidence type="ECO:0000313" key="4">
    <source>
        <dbReference type="EMBL" id="CAD7079183.1"/>
    </source>
</evidence>
<dbReference type="GO" id="GO:0000978">
    <property type="term" value="F:RNA polymerase II cis-regulatory region sequence-specific DNA binding"/>
    <property type="evidence" value="ECO:0007669"/>
    <property type="project" value="TreeGrafter"/>
</dbReference>
<organism evidence="4 5">
    <name type="scientific">Hermetia illucens</name>
    <name type="common">Black soldier fly</name>
    <dbReference type="NCBI Taxonomy" id="343691"/>
    <lineage>
        <taxon>Eukaryota</taxon>
        <taxon>Metazoa</taxon>
        <taxon>Ecdysozoa</taxon>
        <taxon>Arthropoda</taxon>
        <taxon>Hexapoda</taxon>
        <taxon>Insecta</taxon>
        <taxon>Pterygota</taxon>
        <taxon>Neoptera</taxon>
        <taxon>Endopterygota</taxon>
        <taxon>Diptera</taxon>
        <taxon>Brachycera</taxon>
        <taxon>Stratiomyomorpha</taxon>
        <taxon>Stratiomyidae</taxon>
        <taxon>Hermetiinae</taxon>
        <taxon>Hermetia</taxon>
    </lineage>
</organism>
<evidence type="ECO:0000313" key="5">
    <source>
        <dbReference type="Proteomes" id="UP000594454"/>
    </source>
</evidence>
<dbReference type="PANTHER" id="PTHR10005:SF25">
    <property type="entry name" value="SNO ONCOGENE, ISOFORM B"/>
    <property type="match status" value="1"/>
</dbReference>
<dbReference type="CDD" id="cd21079">
    <property type="entry name" value="DHD_Ski_Sno"/>
    <property type="match status" value="1"/>
</dbReference>
<dbReference type="OrthoDB" id="3938623at2759"/>
<dbReference type="InParanoid" id="A0A7R8UE93"/>
<dbReference type="GO" id="GO:0046332">
    <property type="term" value="F:SMAD binding"/>
    <property type="evidence" value="ECO:0007669"/>
    <property type="project" value="InterPro"/>
</dbReference>
<dbReference type="GO" id="GO:0005634">
    <property type="term" value="C:nucleus"/>
    <property type="evidence" value="ECO:0007669"/>
    <property type="project" value="TreeGrafter"/>
</dbReference>
<dbReference type="Gene3D" id="3.10.390.10">
    <property type="entry name" value="SAND domain-like"/>
    <property type="match status" value="1"/>
</dbReference>
<dbReference type="SUPFAM" id="SSF46955">
    <property type="entry name" value="Putative DNA-binding domain"/>
    <property type="match status" value="1"/>
</dbReference>
<proteinExistence type="inferred from homology"/>
<dbReference type="Gene3D" id="3.10.260.20">
    <property type="entry name" value="Ski"/>
    <property type="match status" value="1"/>
</dbReference>
<dbReference type="SUPFAM" id="SSF63763">
    <property type="entry name" value="SAND domain-like"/>
    <property type="match status" value="1"/>
</dbReference>
<dbReference type="GO" id="GO:0000981">
    <property type="term" value="F:DNA-binding transcription factor activity, RNA polymerase II-specific"/>
    <property type="evidence" value="ECO:0007669"/>
    <property type="project" value="TreeGrafter"/>
</dbReference>
<dbReference type="InterPro" id="IPR010919">
    <property type="entry name" value="SAND-like_dom_sf"/>
</dbReference>
<feature type="region of interest" description="Disordered" evidence="2">
    <location>
        <begin position="20"/>
        <end position="83"/>
    </location>
</feature>
<dbReference type="InterPro" id="IPR023216">
    <property type="entry name" value="Tscrpt_reg_SKI_SnoN"/>
</dbReference>
<dbReference type="PANTHER" id="PTHR10005">
    <property type="entry name" value="SKI ONCOGENE-RELATED"/>
    <property type="match status" value="1"/>
</dbReference>
<name>A0A7R8UE93_HERIL</name>